<dbReference type="STRING" id="52670.A0A2I4B125"/>
<comment type="similarity">
    <text evidence="1">Belongs to the cystatin family.</text>
</comment>
<dbReference type="InParanoid" id="A0A2I4B125"/>
<evidence type="ECO:0000256" key="2">
    <source>
        <dbReference type="ARBA" id="ARBA00023157"/>
    </source>
</evidence>
<dbReference type="Pfam" id="PF00031">
    <property type="entry name" value="Cystatin"/>
    <property type="match status" value="1"/>
</dbReference>
<evidence type="ECO:0000313" key="5">
    <source>
        <dbReference type="Proteomes" id="UP000192220"/>
    </source>
</evidence>
<dbReference type="FunCoup" id="A0A2I4B125">
    <property type="interactions" value="332"/>
</dbReference>
<evidence type="ECO:0000256" key="1">
    <source>
        <dbReference type="ARBA" id="ARBA00009403"/>
    </source>
</evidence>
<dbReference type="OrthoDB" id="8415845at2759"/>
<feature type="chain" id="PRO_5018611097" evidence="3">
    <location>
        <begin position="19"/>
        <end position="142"/>
    </location>
</feature>
<feature type="domain" description="Cystatin" evidence="4">
    <location>
        <begin position="18"/>
        <end position="129"/>
    </location>
</feature>
<reference evidence="6" key="1">
    <citation type="submission" date="2025-08" db="UniProtKB">
        <authorList>
            <consortium name="RefSeq"/>
        </authorList>
    </citation>
    <scope>IDENTIFICATION</scope>
    <source>
        <strain evidence="6">Quisiro</strain>
        <tissue evidence="6">Liver</tissue>
    </source>
</reference>
<feature type="signal peptide" evidence="3">
    <location>
        <begin position="1"/>
        <end position="18"/>
    </location>
</feature>
<dbReference type="PANTHER" id="PTHR46186">
    <property type="entry name" value="CYSTATIN"/>
    <property type="match status" value="1"/>
</dbReference>
<dbReference type="InterPro" id="IPR046350">
    <property type="entry name" value="Cystatin_sf"/>
</dbReference>
<dbReference type="InterPro" id="IPR000010">
    <property type="entry name" value="Cystatin_dom"/>
</dbReference>
<dbReference type="Gene3D" id="3.10.450.10">
    <property type="match status" value="1"/>
</dbReference>
<dbReference type="AlphaFoldDB" id="A0A2I4B125"/>
<dbReference type="RefSeq" id="XP_013861423.1">
    <property type="nucleotide sequence ID" value="XM_014005969.1"/>
</dbReference>
<keyword evidence="2" id="KW-1015">Disulfide bond</keyword>
<accession>A0A2I4B125</accession>
<gene>
    <name evidence="6" type="primary">LOC106515910</name>
</gene>
<dbReference type="FunFam" id="3.10.450.10:FF:000004">
    <property type="entry name" value="Cystatin C"/>
    <property type="match status" value="1"/>
</dbReference>
<dbReference type="GO" id="GO:0005615">
    <property type="term" value="C:extracellular space"/>
    <property type="evidence" value="ECO:0007669"/>
    <property type="project" value="TreeGrafter"/>
</dbReference>
<dbReference type="PANTHER" id="PTHR46186:SF12">
    <property type="entry name" value="CYSTATIN C (AMYLOID ANGIOPATHY AND CEREBRAL HEMORRHAGE)-RELATED"/>
    <property type="match status" value="1"/>
</dbReference>
<keyword evidence="3" id="KW-0732">Signal</keyword>
<dbReference type="SUPFAM" id="SSF54403">
    <property type="entry name" value="Cystatin/monellin"/>
    <property type="match status" value="1"/>
</dbReference>
<dbReference type="GO" id="GO:0005737">
    <property type="term" value="C:cytoplasm"/>
    <property type="evidence" value="ECO:0007669"/>
    <property type="project" value="TreeGrafter"/>
</dbReference>
<organism evidence="5 6">
    <name type="scientific">Austrofundulus limnaeus</name>
    <name type="common">Annual killifish</name>
    <dbReference type="NCBI Taxonomy" id="52670"/>
    <lineage>
        <taxon>Eukaryota</taxon>
        <taxon>Metazoa</taxon>
        <taxon>Chordata</taxon>
        <taxon>Craniata</taxon>
        <taxon>Vertebrata</taxon>
        <taxon>Euteleostomi</taxon>
        <taxon>Actinopterygii</taxon>
        <taxon>Neopterygii</taxon>
        <taxon>Teleostei</taxon>
        <taxon>Neoteleostei</taxon>
        <taxon>Acanthomorphata</taxon>
        <taxon>Ovalentaria</taxon>
        <taxon>Atherinomorphae</taxon>
        <taxon>Cyprinodontiformes</taxon>
        <taxon>Rivulidae</taxon>
        <taxon>Austrofundulus</taxon>
    </lineage>
</organism>
<name>A0A2I4B125_AUSLI</name>
<dbReference type="CDD" id="cd00042">
    <property type="entry name" value="CY"/>
    <property type="match status" value="1"/>
</dbReference>
<dbReference type="Proteomes" id="UP000192220">
    <property type="component" value="Unplaced"/>
</dbReference>
<dbReference type="KEGG" id="alim:106515910"/>
<dbReference type="SMART" id="SM00043">
    <property type="entry name" value="CY"/>
    <property type="match status" value="1"/>
</dbReference>
<evidence type="ECO:0000259" key="4">
    <source>
        <dbReference type="SMART" id="SM00043"/>
    </source>
</evidence>
<evidence type="ECO:0000313" key="6">
    <source>
        <dbReference type="RefSeq" id="XP_013861423.1"/>
    </source>
</evidence>
<proteinExistence type="inferred from homology"/>
<dbReference type="GO" id="GO:0031982">
    <property type="term" value="C:vesicle"/>
    <property type="evidence" value="ECO:0007669"/>
    <property type="project" value="TreeGrafter"/>
</dbReference>
<dbReference type="GO" id="GO:0004869">
    <property type="term" value="F:cysteine-type endopeptidase inhibitor activity"/>
    <property type="evidence" value="ECO:0007669"/>
    <property type="project" value="InterPro"/>
</dbReference>
<dbReference type="GeneID" id="106515910"/>
<evidence type="ECO:0000256" key="3">
    <source>
        <dbReference type="SAM" id="SignalP"/>
    </source>
</evidence>
<sequence>MWKVVVLFLAAVYAVGLGIPGGISDTDANDKNVQEALKFAVDQHNDVNNVTHIRKVTDVIKAQIQVVAGLLYHLNVNLANTNCSSDTKEVNELCDIQTDPKLAQSFQCNFTVWSRAWLNDTRLTKHTCVENKVNLVKIENSE</sequence>
<keyword evidence="5" id="KW-1185">Reference proteome</keyword>
<protein>
    <submittedName>
        <fullName evidence="6">Cystatin</fullName>
    </submittedName>
</protein>